<dbReference type="AlphaFoldDB" id="A0AAD4EC23"/>
<comment type="catalytic activity">
    <reaction evidence="7 8">
        <text>L-histidinol phosphate + H2O = L-histidinol + phosphate</text>
        <dbReference type="Rhea" id="RHEA:14465"/>
        <dbReference type="ChEBI" id="CHEBI:15377"/>
        <dbReference type="ChEBI" id="CHEBI:43474"/>
        <dbReference type="ChEBI" id="CHEBI:57699"/>
        <dbReference type="ChEBI" id="CHEBI:57980"/>
        <dbReference type="EC" id="3.1.3.15"/>
    </reaction>
</comment>
<dbReference type="GO" id="GO:0004401">
    <property type="term" value="F:histidinol-phosphatase activity"/>
    <property type="evidence" value="ECO:0007669"/>
    <property type="project" value="UniProtKB-UniRule"/>
</dbReference>
<dbReference type="Gene3D" id="3.20.20.140">
    <property type="entry name" value="Metal-dependent hydrolases"/>
    <property type="match status" value="1"/>
</dbReference>
<evidence type="ECO:0000313" key="11">
    <source>
        <dbReference type="Proteomes" id="UP001195769"/>
    </source>
</evidence>
<proteinExistence type="inferred from homology"/>
<dbReference type="EC" id="3.1.3.15" evidence="3 8"/>
<reference evidence="10" key="1">
    <citation type="journal article" date="2020" name="New Phytol.">
        <title>Comparative genomics reveals dynamic genome evolution in host specialist ectomycorrhizal fungi.</title>
        <authorList>
            <person name="Lofgren L.A."/>
            <person name="Nguyen N.H."/>
            <person name="Vilgalys R."/>
            <person name="Ruytinx J."/>
            <person name="Liao H.L."/>
            <person name="Branco S."/>
            <person name="Kuo A."/>
            <person name="LaButti K."/>
            <person name="Lipzen A."/>
            <person name="Andreopoulos W."/>
            <person name="Pangilinan J."/>
            <person name="Riley R."/>
            <person name="Hundley H."/>
            <person name="Na H."/>
            <person name="Barry K."/>
            <person name="Grigoriev I.V."/>
            <person name="Stajich J.E."/>
            <person name="Kennedy P.G."/>
        </authorList>
    </citation>
    <scope>NUCLEOTIDE SEQUENCE</scope>
    <source>
        <strain evidence="10">FC203</strain>
    </source>
</reference>
<gene>
    <name evidence="10" type="ORF">F5891DRAFT_74090</name>
</gene>
<evidence type="ECO:0000256" key="7">
    <source>
        <dbReference type="ARBA" id="ARBA00049158"/>
    </source>
</evidence>
<keyword evidence="4 8" id="KW-0028">Amino-acid biosynthesis</keyword>
<comment type="pathway">
    <text evidence="1 8">Amino-acid biosynthesis; L-histidine biosynthesis; L-histidine from 5-phospho-alpha-D-ribose 1-diphosphate: step 8/9.</text>
</comment>
<keyword evidence="5 8" id="KW-0378">Hydrolase</keyword>
<dbReference type="GO" id="GO:0005737">
    <property type="term" value="C:cytoplasm"/>
    <property type="evidence" value="ECO:0007669"/>
    <property type="project" value="TreeGrafter"/>
</dbReference>
<name>A0AAD4EC23_9AGAM</name>
<dbReference type="GO" id="GO:0000105">
    <property type="term" value="P:L-histidine biosynthetic process"/>
    <property type="evidence" value="ECO:0007669"/>
    <property type="project" value="UniProtKB-UniRule"/>
</dbReference>
<sequence>MPHSHHSHSGQFCRHAFGSLEEVVLEAIKQRFEVYGLTEHVPRYRPEDLYPEERDLSLDDLSKQFLSFLNEAHRLKEVYASQITLLVGLETEYITDDDFSHLQKLLKDNERRIDYIVGSVHHVSTIPIDFDRVTYEKALANFSNEEGVYILGNDQMEHFLSAYFDAQHQLIQQFQPEIIGHLDLCRLYTPSLDLRQYPIAWGKLIRNIEEATRYGALFEINAAAFKKEGWTSPYPGKDVVGLIQEKTGRFALSDDSHGPRTVGQYYLDVADYLVHVGITELWYLDCSSEPNHNGRYISPRRIEDCRSLDRTCLNGSTMLLNPITECGGVRCFAVRK</sequence>
<evidence type="ECO:0000256" key="6">
    <source>
        <dbReference type="ARBA" id="ARBA00023102"/>
    </source>
</evidence>
<feature type="domain" description="PHP" evidence="9">
    <location>
        <begin position="5"/>
        <end position="222"/>
    </location>
</feature>
<dbReference type="GeneID" id="64667346"/>
<evidence type="ECO:0000256" key="2">
    <source>
        <dbReference type="ARBA" id="ARBA00009152"/>
    </source>
</evidence>
<dbReference type="InterPro" id="IPR004013">
    <property type="entry name" value="PHP_dom"/>
</dbReference>
<evidence type="ECO:0000256" key="1">
    <source>
        <dbReference type="ARBA" id="ARBA00004970"/>
    </source>
</evidence>
<organism evidence="10 11">
    <name type="scientific">Suillus fuscotomentosus</name>
    <dbReference type="NCBI Taxonomy" id="1912939"/>
    <lineage>
        <taxon>Eukaryota</taxon>
        <taxon>Fungi</taxon>
        <taxon>Dikarya</taxon>
        <taxon>Basidiomycota</taxon>
        <taxon>Agaricomycotina</taxon>
        <taxon>Agaricomycetes</taxon>
        <taxon>Agaricomycetidae</taxon>
        <taxon>Boletales</taxon>
        <taxon>Suillineae</taxon>
        <taxon>Suillaceae</taxon>
        <taxon>Suillus</taxon>
    </lineage>
</organism>
<evidence type="ECO:0000256" key="3">
    <source>
        <dbReference type="ARBA" id="ARBA00013085"/>
    </source>
</evidence>
<accession>A0AAD4EC23</accession>
<dbReference type="Proteomes" id="UP001195769">
    <property type="component" value="Unassembled WGS sequence"/>
</dbReference>
<dbReference type="InterPro" id="IPR010140">
    <property type="entry name" value="Histidinol_P_phosphatase_HisJ"/>
</dbReference>
<dbReference type="EMBL" id="JABBWK010000012">
    <property type="protein sequence ID" value="KAG1903505.1"/>
    <property type="molecule type" value="Genomic_DNA"/>
</dbReference>
<dbReference type="Pfam" id="PF02811">
    <property type="entry name" value="PHP"/>
    <property type="match status" value="1"/>
</dbReference>
<protein>
    <recommendedName>
        <fullName evidence="3 8">Histidinol-phosphatase</fullName>
        <shortName evidence="8">HolPase</shortName>
        <ecNumber evidence="3 8">3.1.3.15</ecNumber>
    </recommendedName>
</protein>
<evidence type="ECO:0000259" key="9">
    <source>
        <dbReference type="Pfam" id="PF02811"/>
    </source>
</evidence>
<evidence type="ECO:0000256" key="4">
    <source>
        <dbReference type="ARBA" id="ARBA00022605"/>
    </source>
</evidence>
<comment type="similarity">
    <text evidence="2 8">Belongs to the PHP hydrolase family. HisK subfamily.</text>
</comment>
<keyword evidence="6 8" id="KW-0368">Histidine biosynthesis</keyword>
<dbReference type="SUPFAM" id="SSF89550">
    <property type="entry name" value="PHP domain-like"/>
    <property type="match status" value="1"/>
</dbReference>
<comment type="caution">
    <text evidence="10">The sequence shown here is derived from an EMBL/GenBank/DDBJ whole genome shotgun (WGS) entry which is preliminary data.</text>
</comment>
<dbReference type="NCBIfam" id="TIGR01856">
    <property type="entry name" value="hisJ_fam"/>
    <property type="match status" value="1"/>
</dbReference>
<dbReference type="RefSeq" id="XP_041229080.1">
    <property type="nucleotide sequence ID" value="XM_041373048.1"/>
</dbReference>
<evidence type="ECO:0000256" key="8">
    <source>
        <dbReference type="RuleBase" id="RU366003"/>
    </source>
</evidence>
<dbReference type="InterPro" id="IPR016195">
    <property type="entry name" value="Pol/histidinol_Pase-like"/>
</dbReference>
<keyword evidence="11" id="KW-1185">Reference proteome</keyword>
<dbReference type="PANTHER" id="PTHR21039">
    <property type="entry name" value="HISTIDINOL PHOSPHATASE-RELATED"/>
    <property type="match status" value="1"/>
</dbReference>
<dbReference type="CDD" id="cd12110">
    <property type="entry name" value="PHP_HisPPase_Hisj_like"/>
    <property type="match status" value="1"/>
</dbReference>
<dbReference type="PANTHER" id="PTHR21039:SF0">
    <property type="entry name" value="HISTIDINOL-PHOSPHATASE"/>
    <property type="match status" value="1"/>
</dbReference>
<evidence type="ECO:0000313" key="10">
    <source>
        <dbReference type="EMBL" id="KAG1903505.1"/>
    </source>
</evidence>
<evidence type="ECO:0000256" key="5">
    <source>
        <dbReference type="ARBA" id="ARBA00022801"/>
    </source>
</evidence>